<dbReference type="Proteomes" id="UP000708148">
    <property type="component" value="Unassembled WGS sequence"/>
</dbReference>
<feature type="chain" id="PRO_5035857186" evidence="1">
    <location>
        <begin position="19"/>
        <end position="170"/>
    </location>
</feature>
<evidence type="ECO:0000313" key="2">
    <source>
        <dbReference type="EMBL" id="CAD7695126.1"/>
    </source>
</evidence>
<name>A0A8S1IKS9_9CHLO</name>
<dbReference type="EMBL" id="CAJHUC010000309">
    <property type="protein sequence ID" value="CAD7695126.1"/>
    <property type="molecule type" value="Genomic_DNA"/>
</dbReference>
<keyword evidence="1" id="KW-0732">Signal</keyword>
<evidence type="ECO:0000313" key="3">
    <source>
        <dbReference type="Proteomes" id="UP000708148"/>
    </source>
</evidence>
<sequence>MKPALLISLVTLLAVAHAYVQPSLLSPDMGLNNAIVAAAAGAGGLICYFQVEFTTAGSSLVVTNQIQTAITNVVDQVVAGVDACAKPNRVSSHCFSIFKHGVLIQGCVANLGFAAQMNEQEVAACAAVDTGPLIGQTISTKYGNATITEASVCNATSIELEGSRPVSIDI</sequence>
<comment type="caution">
    <text evidence="2">The sequence shown here is derived from an EMBL/GenBank/DDBJ whole genome shotgun (WGS) entry which is preliminary data.</text>
</comment>
<evidence type="ECO:0000256" key="1">
    <source>
        <dbReference type="SAM" id="SignalP"/>
    </source>
</evidence>
<proteinExistence type="predicted"/>
<protein>
    <submittedName>
        <fullName evidence="2">Uncharacterized protein</fullName>
    </submittedName>
</protein>
<dbReference type="AlphaFoldDB" id="A0A8S1IKS9"/>
<feature type="signal peptide" evidence="1">
    <location>
        <begin position="1"/>
        <end position="18"/>
    </location>
</feature>
<reference evidence="2" key="1">
    <citation type="submission" date="2020-12" db="EMBL/GenBank/DDBJ databases">
        <authorList>
            <person name="Iha C."/>
        </authorList>
    </citation>
    <scope>NUCLEOTIDE SEQUENCE</scope>
</reference>
<organism evidence="2 3">
    <name type="scientific">Ostreobium quekettii</name>
    <dbReference type="NCBI Taxonomy" id="121088"/>
    <lineage>
        <taxon>Eukaryota</taxon>
        <taxon>Viridiplantae</taxon>
        <taxon>Chlorophyta</taxon>
        <taxon>core chlorophytes</taxon>
        <taxon>Ulvophyceae</taxon>
        <taxon>TCBD clade</taxon>
        <taxon>Bryopsidales</taxon>
        <taxon>Ostreobineae</taxon>
        <taxon>Ostreobiaceae</taxon>
        <taxon>Ostreobium</taxon>
    </lineage>
</organism>
<gene>
    <name evidence="2" type="ORF">OSTQU699_LOCUS487</name>
</gene>
<accession>A0A8S1IKS9</accession>
<keyword evidence="3" id="KW-1185">Reference proteome</keyword>